<reference evidence="1 2" key="1">
    <citation type="submission" date="2024-05" db="EMBL/GenBank/DDBJ databases">
        <authorList>
            <person name="Haq I."/>
            <person name="Ullah Z."/>
            <person name="Ahmad R."/>
            <person name="Li M."/>
            <person name="Tong Y."/>
        </authorList>
    </citation>
    <scope>NUCLEOTIDE SEQUENCE [LARGE SCALE GENOMIC DNA]</scope>
    <source>
        <strain evidence="1 2">16A2E</strain>
    </source>
</reference>
<dbReference type="EMBL" id="JBDIML010000009">
    <property type="protein sequence ID" value="MEN2769055.1"/>
    <property type="molecule type" value="Genomic_DNA"/>
</dbReference>
<gene>
    <name evidence="1" type="ORF">ABC228_17920</name>
</gene>
<comment type="caution">
    <text evidence="1">The sequence shown here is derived from an EMBL/GenBank/DDBJ whole genome shotgun (WGS) entry which is preliminary data.</text>
</comment>
<evidence type="ECO:0000313" key="1">
    <source>
        <dbReference type="EMBL" id="MEN2769055.1"/>
    </source>
</evidence>
<name>A0ABU9XL94_9BACI</name>
<sequence length="51" mass="5935">MDVIPNKSIRSIKNLSQMDAGKYKELRRKLNQAKTTKEAESIYNQIINLLK</sequence>
<dbReference type="Proteomes" id="UP001444625">
    <property type="component" value="Unassembled WGS sequence"/>
</dbReference>
<keyword evidence="2" id="KW-1185">Reference proteome</keyword>
<accession>A0ABU9XL94</accession>
<proteinExistence type="predicted"/>
<protein>
    <submittedName>
        <fullName evidence="1">Uncharacterized protein</fullName>
    </submittedName>
</protein>
<dbReference type="RefSeq" id="WP_345826552.1">
    <property type="nucleotide sequence ID" value="NZ_JBDIML010000009.1"/>
</dbReference>
<evidence type="ECO:0000313" key="2">
    <source>
        <dbReference type="Proteomes" id="UP001444625"/>
    </source>
</evidence>
<organism evidence="1 2">
    <name type="scientific">Ornithinibacillus xuwenensis</name>
    <dbReference type="NCBI Taxonomy" id="3144668"/>
    <lineage>
        <taxon>Bacteria</taxon>
        <taxon>Bacillati</taxon>
        <taxon>Bacillota</taxon>
        <taxon>Bacilli</taxon>
        <taxon>Bacillales</taxon>
        <taxon>Bacillaceae</taxon>
        <taxon>Ornithinibacillus</taxon>
    </lineage>
</organism>